<dbReference type="Gene3D" id="1.20.120.450">
    <property type="entry name" value="dinb family like domain"/>
    <property type="match status" value="1"/>
</dbReference>
<keyword evidence="4" id="KW-1185">Reference proteome</keyword>
<dbReference type="SUPFAM" id="SSF109854">
    <property type="entry name" value="DinB/YfiT-like putative metalloenzymes"/>
    <property type="match status" value="1"/>
</dbReference>
<evidence type="ECO:0000313" key="4">
    <source>
        <dbReference type="Proteomes" id="UP001363035"/>
    </source>
</evidence>
<dbReference type="PANTHER" id="PTHR37302:SF3">
    <property type="entry name" value="DAMAGE-INDUCIBLE PROTEIN DINB"/>
    <property type="match status" value="1"/>
</dbReference>
<dbReference type="PANTHER" id="PTHR37302">
    <property type="entry name" value="SLR1116 PROTEIN"/>
    <property type="match status" value="1"/>
</dbReference>
<organism evidence="3 4">
    <name type="scientific">Sphingobacterium tenebrionis</name>
    <dbReference type="NCBI Taxonomy" id="3111775"/>
    <lineage>
        <taxon>Bacteria</taxon>
        <taxon>Pseudomonadati</taxon>
        <taxon>Bacteroidota</taxon>
        <taxon>Sphingobacteriia</taxon>
        <taxon>Sphingobacteriales</taxon>
        <taxon>Sphingobacteriaceae</taxon>
        <taxon>Sphingobacterium</taxon>
    </lineage>
</organism>
<sequence>MKDFFKELLEYGTYYNRQLIDIINQNPSHISDRTMSLMSHILNAHHIWNCRIAGKKNLYAVWQNQPREHLLEIELTNFWSSEDILEGYELDQIILYANSQGQQFERSVRDILFHIINHTTYHRAQIASDLKVNGLTPLLTDYIHYKR</sequence>
<proteinExistence type="inferred from homology"/>
<comment type="similarity">
    <text evidence="1">Belongs to the DinB family.</text>
</comment>
<reference evidence="3 4" key="1">
    <citation type="submission" date="2024-01" db="EMBL/GenBank/DDBJ databases">
        <title>Sphingobacterium tenebrionis sp. nov., a novel endophyte isolated from tenebrio molitor intestines.</title>
        <authorList>
            <person name="Zhang C."/>
        </authorList>
    </citation>
    <scope>NUCLEOTIDE SEQUENCE [LARGE SCALE GENOMIC DNA]</scope>
    <source>
        <strain evidence="3 4">PU5-4</strain>
    </source>
</reference>
<name>A0ABU8I6H2_9SPHI</name>
<dbReference type="InterPro" id="IPR007837">
    <property type="entry name" value="DinB"/>
</dbReference>
<evidence type="ECO:0000313" key="3">
    <source>
        <dbReference type="EMBL" id="MEI5985039.1"/>
    </source>
</evidence>
<dbReference type="Proteomes" id="UP001363035">
    <property type="component" value="Unassembled WGS sequence"/>
</dbReference>
<evidence type="ECO:0000256" key="2">
    <source>
        <dbReference type="ARBA" id="ARBA00022723"/>
    </source>
</evidence>
<evidence type="ECO:0000256" key="1">
    <source>
        <dbReference type="ARBA" id="ARBA00008635"/>
    </source>
</evidence>
<gene>
    <name evidence="3" type="ORF">VJ786_08990</name>
</gene>
<dbReference type="EMBL" id="JAYLLN010000019">
    <property type="protein sequence ID" value="MEI5985039.1"/>
    <property type="molecule type" value="Genomic_DNA"/>
</dbReference>
<dbReference type="Pfam" id="PF05163">
    <property type="entry name" value="DinB"/>
    <property type="match status" value="1"/>
</dbReference>
<comment type="caution">
    <text evidence="3">The sequence shown here is derived from an EMBL/GenBank/DDBJ whole genome shotgun (WGS) entry which is preliminary data.</text>
</comment>
<dbReference type="RefSeq" id="WP_099367880.1">
    <property type="nucleotide sequence ID" value="NZ_JAYLLN010000019.1"/>
</dbReference>
<dbReference type="InterPro" id="IPR034660">
    <property type="entry name" value="DinB/YfiT-like"/>
</dbReference>
<protein>
    <submittedName>
        <fullName evidence="3">DinB family protein</fullName>
    </submittedName>
</protein>
<accession>A0ABU8I6H2</accession>
<keyword evidence="2" id="KW-0479">Metal-binding</keyword>